<dbReference type="AlphaFoldDB" id="A0A0F5L0T2"/>
<dbReference type="Proteomes" id="UP000033514">
    <property type="component" value="Unassembled WGS sequence"/>
</dbReference>
<dbReference type="OrthoDB" id="194105at2"/>
<reference evidence="2 3" key="1">
    <citation type="submission" date="2015-03" db="EMBL/GenBank/DDBJ databases">
        <authorList>
            <person name="Hassan Y.I."/>
            <person name="Lepp D."/>
            <person name="Zhou T."/>
        </authorList>
    </citation>
    <scope>NUCLEOTIDE SEQUENCE [LARGE SCALE GENOMIC DNA]</scope>
    <source>
        <strain evidence="2 3">GH2-10</strain>
    </source>
</reference>
<name>A0A0F5L0T2_9HYPH</name>
<sequence length="335" mass="38013">MSEYQPGLVHFRTPTYKRPDALRRALYSMIDQSWPHWICDVYDDDPEQAARSVVTAIGDRRIRYHANAPQLFASKNIDHCFSAENPHGAEYFCVVEDDNFILPDFSTANIALMAEEGVEIVLRNQVFEYASGTAEARLSTVGVLDETFTEGRYAPGDFRLSLLAGIGVSNGGLFWSVRAKSPLEIQYPCTATLQEYLRTYSIIEPIYVAMHPLAIWAENAEQTTRNAELKAGYLRRELDLKRAVQALRRRVWQEATPEQRASFLTDQRFATPMATRAMNVGKALIDQKLSGHVPVREAARLRLRGLMIRMLGRITPDFKRFVASRDVLRRGLGRA</sequence>
<dbReference type="EMBL" id="LAJG01000048">
    <property type="protein sequence ID" value="KKB75809.1"/>
    <property type="molecule type" value="Genomic_DNA"/>
</dbReference>
<organism evidence="2 3">
    <name type="scientific">Devosia soli</name>
    <dbReference type="NCBI Taxonomy" id="361041"/>
    <lineage>
        <taxon>Bacteria</taxon>
        <taxon>Pseudomonadati</taxon>
        <taxon>Pseudomonadota</taxon>
        <taxon>Alphaproteobacteria</taxon>
        <taxon>Hyphomicrobiales</taxon>
        <taxon>Devosiaceae</taxon>
        <taxon>Devosia</taxon>
    </lineage>
</organism>
<evidence type="ECO:0000259" key="1">
    <source>
        <dbReference type="Pfam" id="PF00535"/>
    </source>
</evidence>
<evidence type="ECO:0000313" key="3">
    <source>
        <dbReference type="Proteomes" id="UP000033514"/>
    </source>
</evidence>
<dbReference type="PATRIC" id="fig|361041.3.peg.3159"/>
<accession>A0A0F5L0T2</accession>
<dbReference type="InterPro" id="IPR001173">
    <property type="entry name" value="Glyco_trans_2-like"/>
</dbReference>
<dbReference type="Pfam" id="PF00535">
    <property type="entry name" value="Glycos_transf_2"/>
    <property type="match status" value="1"/>
</dbReference>
<dbReference type="CDD" id="cd00761">
    <property type="entry name" value="Glyco_tranf_GTA_type"/>
    <property type="match status" value="1"/>
</dbReference>
<protein>
    <submittedName>
        <fullName evidence="2">Glycosyltransferase</fullName>
    </submittedName>
</protein>
<dbReference type="SUPFAM" id="SSF53448">
    <property type="entry name" value="Nucleotide-diphospho-sugar transferases"/>
    <property type="match status" value="1"/>
</dbReference>
<feature type="domain" description="Glycosyltransferase 2-like" evidence="1">
    <location>
        <begin position="13"/>
        <end position="139"/>
    </location>
</feature>
<dbReference type="Gene3D" id="3.90.550.10">
    <property type="entry name" value="Spore Coat Polysaccharide Biosynthesis Protein SpsA, Chain A"/>
    <property type="match status" value="1"/>
</dbReference>
<dbReference type="GO" id="GO:0016740">
    <property type="term" value="F:transferase activity"/>
    <property type="evidence" value="ECO:0007669"/>
    <property type="project" value="UniProtKB-KW"/>
</dbReference>
<dbReference type="InterPro" id="IPR029044">
    <property type="entry name" value="Nucleotide-diphossugar_trans"/>
</dbReference>
<dbReference type="STRING" id="361041.VW35_18730"/>
<dbReference type="RefSeq" id="WP_046144629.1">
    <property type="nucleotide sequence ID" value="NZ_LAJG01000048.1"/>
</dbReference>
<comment type="caution">
    <text evidence="2">The sequence shown here is derived from an EMBL/GenBank/DDBJ whole genome shotgun (WGS) entry which is preliminary data.</text>
</comment>
<proteinExistence type="predicted"/>
<keyword evidence="2" id="KW-0808">Transferase</keyword>
<gene>
    <name evidence="2" type="ORF">VW35_18730</name>
</gene>
<evidence type="ECO:0000313" key="2">
    <source>
        <dbReference type="EMBL" id="KKB75809.1"/>
    </source>
</evidence>
<keyword evidence="3" id="KW-1185">Reference proteome</keyword>